<protein>
    <submittedName>
        <fullName evidence="2">Uncharacterized protein</fullName>
    </submittedName>
</protein>
<proteinExistence type="predicted"/>
<evidence type="ECO:0000313" key="3">
    <source>
        <dbReference type="Proteomes" id="UP000076502"/>
    </source>
</evidence>
<gene>
    <name evidence="2" type="ORF">WN55_09735</name>
</gene>
<dbReference type="EMBL" id="KQ434783">
    <property type="protein sequence ID" value="KZC04936.1"/>
    <property type="molecule type" value="Genomic_DNA"/>
</dbReference>
<evidence type="ECO:0000313" key="2">
    <source>
        <dbReference type="EMBL" id="KZC04936.1"/>
    </source>
</evidence>
<evidence type="ECO:0000256" key="1">
    <source>
        <dbReference type="SAM" id="MobiDB-lite"/>
    </source>
</evidence>
<reference evidence="2 3" key="1">
    <citation type="submission" date="2015-07" db="EMBL/GenBank/DDBJ databases">
        <title>The genome of Dufourea novaeangliae.</title>
        <authorList>
            <person name="Pan H."/>
            <person name="Kapheim K."/>
        </authorList>
    </citation>
    <scope>NUCLEOTIDE SEQUENCE [LARGE SCALE GENOMIC DNA]</scope>
    <source>
        <strain evidence="2">0120121106</strain>
        <tissue evidence="2">Whole body</tissue>
    </source>
</reference>
<sequence>MLRTTATFPGERDEEHFRGTQRPPRQTICYATTRSKTNWTPVRCTTFVPLLIRREVKRLDSS</sequence>
<organism evidence="2 3">
    <name type="scientific">Dufourea novaeangliae</name>
    <name type="common">Sweat bee</name>
    <dbReference type="NCBI Taxonomy" id="178035"/>
    <lineage>
        <taxon>Eukaryota</taxon>
        <taxon>Metazoa</taxon>
        <taxon>Ecdysozoa</taxon>
        <taxon>Arthropoda</taxon>
        <taxon>Hexapoda</taxon>
        <taxon>Insecta</taxon>
        <taxon>Pterygota</taxon>
        <taxon>Neoptera</taxon>
        <taxon>Endopterygota</taxon>
        <taxon>Hymenoptera</taxon>
        <taxon>Apocrita</taxon>
        <taxon>Aculeata</taxon>
        <taxon>Apoidea</taxon>
        <taxon>Anthophila</taxon>
        <taxon>Halictidae</taxon>
        <taxon>Rophitinae</taxon>
        <taxon>Dufourea</taxon>
    </lineage>
</organism>
<name>A0A154NZ34_DUFNO</name>
<keyword evidence="3" id="KW-1185">Reference proteome</keyword>
<dbReference type="AlphaFoldDB" id="A0A154NZ34"/>
<dbReference type="Proteomes" id="UP000076502">
    <property type="component" value="Unassembled WGS sequence"/>
</dbReference>
<feature type="region of interest" description="Disordered" evidence="1">
    <location>
        <begin position="1"/>
        <end position="24"/>
    </location>
</feature>
<accession>A0A154NZ34</accession>